<proteinExistence type="predicted"/>
<keyword evidence="2" id="KW-1185">Reference proteome</keyword>
<dbReference type="STRING" id="78245.Xaut_1927"/>
<dbReference type="Pfam" id="PF06041">
    <property type="entry name" value="DUF924"/>
    <property type="match status" value="1"/>
</dbReference>
<protein>
    <recommendedName>
        <fullName evidence="3">DUF924 domain-containing protein</fullName>
    </recommendedName>
</protein>
<dbReference type="SUPFAM" id="SSF48452">
    <property type="entry name" value="TPR-like"/>
    <property type="match status" value="1"/>
</dbReference>
<dbReference type="KEGG" id="xau:Xaut_1927"/>
<dbReference type="EMBL" id="CP000781">
    <property type="protein sequence ID" value="ABS67172.1"/>
    <property type="molecule type" value="Genomic_DNA"/>
</dbReference>
<reference evidence="1 2" key="1">
    <citation type="submission" date="2007-07" db="EMBL/GenBank/DDBJ databases">
        <title>Complete sequence of chromosome of Xanthobacter autotrophicus Py2.</title>
        <authorList>
            <consortium name="US DOE Joint Genome Institute"/>
            <person name="Copeland A."/>
            <person name="Lucas S."/>
            <person name="Lapidus A."/>
            <person name="Barry K."/>
            <person name="Glavina del Rio T."/>
            <person name="Hammon N."/>
            <person name="Israni S."/>
            <person name="Dalin E."/>
            <person name="Tice H."/>
            <person name="Pitluck S."/>
            <person name="Sims D."/>
            <person name="Brettin T."/>
            <person name="Bruce D."/>
            <person name="Detter J.C."/>
            <person name="Han C."/>
            <person name="Tapia R."/>
            <person name="Brainard J."/>
            <person name="Schmutz J."/>
            <person name="Larimer F."/>
            <person name="Land M."/>
            <person name="Hauser L."/>
            <person name="Kyrpides N."/>
            <person name="Kim E."/>
            <person name="Ensigns S.A."/>
            <person name="Richardson P."/>
        </authorList>
    </citation>
    <scope>NUCLEOTIDE SEQUENCE [LARGE SCALE GENOMIC DNA]</scope>
    <source>
        <strain evidence="2">ATCC BAA-1158 / Py2</strain>
    </source>
</reference>
<evidence type="ECO:0008006" key="3">
    <source>
        <dbReference type="Google" id="ProtNLM"/>
    </source>
</evidence>
<gene>
    <name evidence="1" type="ordered locus">Xaut_1927</name>
</gene>
<dbReference type="PhylomeDB" id="A7IGM9"/>
<dbReference type="InterPro" id="IPR011990">
    <property type="entry name" value="TPR-like_helical_dom_sf"/>
</dbReference>
<evidence type="ECO:0000313" key="2">
    <source>
        <dbReference type="Proteomes" id="UP000002417"/>
    </source>
</evidence>
<organism evidence="1 2">
    <name type="scientific">Xanthobacter autotrophicus (strain ATCC BAA-1158 / Py2)</name>
    <dbReference type="NCBI Taxonomy" id="78245"/>
    <lineage>
        <taxon>Bacteria</taxon>
        <taxon>Pseudomonadati</taxon>
        <taxon>Pseudomonadota</taxon>
        <taxon>Alphaproteobacteria</taxon>
        <taxon>Hyphomicrobiales</taxon>
        <taxon>Xanthobacteraceae</taxon>
        <taxon>Xanthobacter</taxon>
    </lineage>
</organism>
<dbReference type="eggNOG" id="COG3803">
    <property type="taxonomic scope" value="Bacteria"/>
</dbReference>
<dbReference type="Proteomes" id="UP000002417">
    <property type="component" value="Chromosome"/>
</dbReference>
<dbReference type="Gene3D" id="1.25.40.10">
    <property type="entry name" value="Tetratricopeptide repeat domain"/>
    <property type="match status" value="1"/>
</dbReference>
<dbReference type="Gene3D" id="1.20.58.320">
    <property type="entry name" value="TPR-like"/>
    <property type="match status" value="1"/>
</dbReference>
<evidence type="ECO:0000313" key="1">
    <source>
        <dbReference type="EMBL" id="ABS67172.1"/>
    </source>
</evidence>
<dbReference type="AlphaFoldDB" id="A7IGM9"/>
<name>A7IGM9_XANP2</name>
<accession>A7IGM9</accession>
<sequence>MLKGMTPEKMTPADVLAFWRAAGREKWFGGGAAFDEEVRAALLPAHEAAVAGALDAWRETPEGALAWIILTDQVPRNVFRGTPRAFATDAGALAAAERAVERGFDGAPEIAPALRTFFYLPFMHAEDRAAQARGVDLYRALGQEEGMAFALVHKEIIDRFGRFPHRNPILGRQMSAEEQAYLDGGGFGG</sequence>
<dbReference type="HOGENOM" id="CLU_065010_2_0_5"/>
<dbReference type="InterPro" id="IPR010323">
    <property type="entry name" value="DUF924"/>
</dbReference>